<keyword evidence="11" id="KW-1185">Reference proteome</keyword>
<dbReference type="InterPro" id="IPR050736">
    <property type="entry name" value="Sensor_HK_Regulatory"/>
</dbReference>
<dbReference type="Gene3D" id="3.30.565.10">
    <property type="entry name" value="Histidine kinase-like ATPase, C-terminal domain"/>
    <property type="match status" value="1"/>
</dbReference>
<comment type="subcellular location">
    <subcellularLocation>
        <location evidence="2">Cell membrane</location>
    </subcellularLocation>
</comment>
<dbReference type="GO" id="GO:0005886">
    <property type="term" value="C:plasma membrane"/>
    <property type="evidence" value="ECO:0007669"/>
    <property type="project" value="UniProtKB-SubCell"/>
</dbReference>
<dbReference type="InterPro" id="IPR003661">
    <property type="entry name" value="HisK_dim/P_dom"/>
</dbReference>
<dbReference type="PANTHER" id="PTHR43711">
    <property type="entry name" value="TWO-COMPONENT HISTIDINE KINASE"/>
    <property type="match status" value="1"/>
</dbReference>
<evidence type="ECO:0000256" key="3">
    <source>
        <dbReference type="ARBA" id="ARBA00012438"/>
    </source>
</evidence>
<dbReference type="InterPro" id="IPR036890">
    <property type="entry name" value="HATPase_C_sf"/>
</dbReference>
<evidence type="ECO:0000256" key="4">
    <source>
        <dbReference type="ARBA" id="ARBA00022553"/>
    </source>
</evidence>
<feature type="domain" description="Histidine kinase" evidence="9">
    <location>
        <begin position="400"/>
        <end position="618"/>
    </location>
</feature>
<dbReference type="Pfam" id="PF02518">
    <property type="entry name" value="HATPase_c"/>
    <property type="match status" value="1"/>
</dbReference>
<dbReference type="Pfam" id="PF00512">
    <property type="entry name" value="HisKA"/>
    <property type="match status" value="1"/>
</dbReference>
<keyword evidence="7" id="KW-0902">Two-component regulatory system</keyword>
<evidence type="ECO:0000313" key="11">
    <source>
        <dbReference type="Proteomes" id="UP000468687"/>
    </source>
</evidence>
<keyword evidence="4" id="KW-0597">Phosphoprotein</keyword>
<dbReference type="PRINTS" id="PR00344">
    <property type="entry name" value="BCTRLSENSOR"/>
</dbReference>
<gene>
    <name evidence="10" type="ORF">G3T38_05650</name>
</gene>
<dbReference type="GO" id="GO:0000155">
    <property type="term" value="F:phosphorelay sensor kinase activity"/>
    <property type="evidence" value="ECO:0007669"/>
    <property type="project" value="InterPro"/>
</dbReference>
<dbReference type="InterPro" id="IPR004358">
    <property type="entry name" value="Sig_transdc_His_kin-like_C"/>
</dbReference>
<dbReference type="Gene3D" id="1.10.287.130">
    <property type="match status" value="1"/>
</dbReference>
<dbReference type="SUPFAM" id="SSF55781">
    <property type="entry name" value="GAF domain-like"/>
    <property type="match status" value="1"/>
</dbReference>
<evidence type="ECO:0000256" key="8">
    <source>
        <dbReference type="SAM" id="MobiDB-lite"/>
    </source>
</evidence>
<dbReference type="FunFam" id="3.30.565.10:FF:000006">
    <property type="entry name" value="Sensor histidine kinase WalK"/>
    <property type="match status" value="1"/>
</dbReference>
<dbReference type="RefSeq" id="WP_163771124.1">
    <property type="nucleotide sequence ID" value="NZ_JAAGXA010000003.1"/>
</dbReference>
<dbReference type="AlphaFoldDB" id="A0A6P0HGJ4"/>
<dbReference type="SMART" id="SM00387">
    <property type="entry name" value="HATPase_c"/>
    <property type="match status" value="1"/>
</dbReference>
<dbReference type="EC" id="2.7.13.3" evidence="3"/>
<dbReference type="InterPro" id="IPR036097">
    <property type="entry name" value="HisK_dim/P_sf"/>
</dbReference>
<dbReference type="InterPro" id="IPR005467">
    <property type="entry name" value="His_kinase_dom"/>
</dbReference>
<dbReference type="SUPFAM" id="SSF55874">
    <property type="entry name" value="ATPase domain of HSP90 chaperone/DNA topoisomerase II/histidine kinase"/>
    <property type="match status" value="1"/>
</dbReference>
<keyword evidence="6 10" id="KW-0418">Kinase</keyword>
<evidence type="ECO:0000256" key="7">
    <source>
        <dbReference type="ARBA" id="ARBA00023012"/>
    </source>
</evidence>
<feature type="region of interest" description="Disordered" evidence="8">
    <location>
        <begin position="1"/>
        <end position="21"/>
    </location>
</feature>
<dbReference type="Proteomes" id="UP000468687">
    <property type="component" value="Unassembled WGS sequence"/>
</dbReference>
<proteinExistence type="predicted"/>
<evidence type="ECO:0000256" key="5">
    <source>
        <dbReference type="ARBA" id="ARBA00022679"/>
    </source>
</evidence>
<dbReference type="SUPFAM" id="SSF47384">
    <property type="entry name" value="Homodimeric domain of signal transducing histidine kinase"/>
    <property type="match status" value="1"/>
</dbReference>
<comment type="caution">
    <text evidence="10">The sequence shown here is derived from an EMBL/GenBank/DDBJ whole genome shotgun (WGS) entry which is preliminary data.</text>
</comment>
<dbReference type="PROSITE" id="PS50109">
    <property type="entry name" value="HIS_KIN"/>
    <property type="match status" value="1"/>
</dbReference>
<name>A0A6P0HGJ4_9ACTN</name>
<dbReference type="SMART" id="SM00388">
    <property type="entry name" value="HisKA"/>
    <property type="match status" value="1"/>
</dbReference>
<evidence type="ECO:0000313" key="10">
    <source>
        <dbReference type="EMBL" id="NEN77758.1"/>
    </source>
</evidence>
<accession>A0A6P0HGJ4</accession>
<comment type="catalytic activity">
    <reaction evidence="1">
        <text>ATP + protein L-histidine = ADP + protein N-phospho-L-histidine.</text>
        <dbReference type="EC" id="2.7.13.3"/>
    </reaction>
</comment>
<evidence type="ECO:0000256" key="1">
    <source>
        <dbReference type="ARBA" id="ARBA00000085"/>
    </source>
</evidence>
<protein>
    <recommendedName>
        <fullName evidence="3">histidine kinase</fullName>
        <ecNumber evidence="3">2.7.13.3</ecNumber>
    </recommendedName>
</protein>
<feature type="compositionally biased region" description="Pro residues" evidence="8">
    <location>
        <begin position="617"/>
        <end position="628"/>
    </location>
</feature>
<feature type="region of interest" description="Disordered" evidence="8">
    <location>
        <begin position="614"/>
        <end position="634"/>
    </location>
</feature>
<dbReference type="Gene3D" id="3.30.450.40">
    <property type="match status" value="1"/>
</dbReference>
<dbReference type="PANTHER" id="PTHR43711:SF1">
    <property type="entry name" value="HISTIDINE KINASE 1"/>
    <property type="match status" value="1"/>
</dbReference>
<dbReference type="CDD" id="cd00082">
    <property type="entry name" value="HisKA"/>
    <property type="match status" value="1"/>
</dbReference>
<dbReference type="EMBL" id="JAAGXA010000003">
    <property type="protein sequence ID" value="NEN77758.1"/>
    <property type="molecule type" value="Genomic_DNA"/>
</dbReference>
<dbReference type="InterPro" id="IPR029016">
    <property type="entry name" value="GAF-like_dom_sf"/>
</dbReference>
<organism evidence="10 11">
    <name type="scientific">Nocardioides zeae</name>
    <dbReference type="NCBI Taxonomy" id="1457234"/>
    <lineage>
        <taxon>Bacteria</taxon>
        <taxon>Bacillati</taxon>
        <taxon>Actinomycetota</taxon>
        <taxon>Actinomycetes</taxon>
        <taxon>Propionibacteriales</taxon>
        <taxon>Nocardioidaceae</taxon>
        <taxon>Nocardioides</taxon>
    </lineage>
</organism>
<evidence type="ECO:0000259" key="9">
    <source>
        <dbReference type="PROSITE" id="PS50109"/>
    </source>
</evidence>
<sequence>MTTTTTDVHDSDGPPVPRSPADVVDASITAALLHGVEGRYAEAIDVLTRGAGDVAGFGVVALAMRRDSGDHEFVSLVGDEEARALVLGKHLPAEALVEQTTEADAWGPLRFLPAERAVPAGLAWTPDIEKADHPDAWDPDDWFSALLLRPDGDVVGVLTLDVPFDGLRPDADTRARLADYVERTAAVLENLDQRHRVEQQLALAAASREVIRRADPRQGARAVVEACAPALVDALGADAAWFHVVNGPSVVARRGAGGGVDAAAGAVGGRQVSLSEEVAAPEELRLLSRITRHLWSHQELLMRSLYSRSHPGISDADLAAVDAWLERAGVTTVLVVPLGTLDEPLGTVVLARSGLQRDWSDIEEQAARDLGRDLGDALHTAAVFAEKRAMVGYKEQLIATVAHELRNPITAVLGNLDVLAELIAPTPPLEASRRAAERMRALVDDLLALSEADGPQAVPTEPAAFDEAVVETVDLLRTVAAAKEQTLVVAVPSDPVPVLVPRGGLDRVLGNLVSNAIKYTPAGGTVVVDLEAVPAASENPATAVLRVVDTGIGIVEEEIGRVFNAFVRSDDPLARRESGTGLGLAIVARTVQRAGGTVHVDSVHGEGSTFTVTLPLAPTPATPAPPDGPAGATG</sequence>
<dbReference type="InterPro" id="IPR003594">
    <property type="entry name" value="HATPase_dom"/>
</dbReference>
<evidence type="ECO:0000256" key="6">
    <source>
        <dbReference type="ARBA" id="ARBA00022777"/>
    </source>
</evidence>
<reference evidence="10 11" key="1">
    <citation type="journal article" date="2014" name="Int. J. Syst. Evol. Microbiol.">
        <title>Nocardioides zeae sp. nov., isolated from the stem of Zea mays.</title>
        <authorList>
            <person name="Glaeser S.P."/>
            <person name="McInroy J.A."/>
            <person name="Busse H.J."/>
            <person name="Kampfer P."/>
        </authorList>
    </citation>
    <scope>NUCLEOTIDE SEQUENCE [LARGE SCALE GENOMIC DNA]</scope>
    <source>
        <strain evidence="10 11">JCM 30728</strain>
    </source>
</reference>
<evidence type="ECO:0000256" key="2">
    <source>
        <dbReference type="ARBA" id="ARBA00004236"/>
    </source>
</evidence>
<keyword evidence="5" id="KW-0808">Transferase</keyword>